<dbReference type="Gene3D" id="3.90.470.20">
    <property type="entry name" value="4'-phosphopantetheinyl transferase domain"/>
    <property type="match status" value="1"/>
</dbReference>
<keyword evidence="7 8" id="KW-0275">Fatty acid biosynthesis</keyword>
<gene>
    <name evidence="8 10" type="primary">acpS</name>
    <name evidence="10" type="ORF">HZI73_11575</name>
</gene>
<keyword evidence="2 8" id="KW-0808">Transferase</keyword>
<keyword evidence="4 8" id="KW-0276">Fatty acid metabolism</keyword>
<keyword evidence="5 8" id="KW-0460">Magnesium</keyword>
<organism evidence="10 11">
    <name type="scientific">Vallitalea pronyensis</name>
    <dbReference type="NCBI Taxonomy" id="1348613"/>
    <lineage>
        <taxon>Bacteria</taxon>
        <taxon>Bacillati</taxon>
        <taxon>Bacillota</taxon>
        <taxon>Clostridia</taxon>
        <taxon>Lachnospirales</taxon>
        <taxon>Vallitaleaceae</taxon>
        <taxon>Vallitalea</taxon>
    </lineage>
</organism>
<dbReference type="RefSeq" id="WP_212698381.1">
    <property type="nucleotide sequence ID" value="NZ_CP058649.1"/>
</dbReference>
<evidence type="ECO:0000256" key="1">
    <source>
        <dbReference type="ARBA" id="ARBA00022516"/>
    </source>
</evidence>
<evidence type="ECO:0000256" key="3">
    <source>
        <dbReference type="ARBA" id="ARBA00022723"/>
    </source>
</evidence>
<sequence length="124" mass="13989">MIKGIGTDIVEIARIKKSIENKRFLDKYFTAQENTLFKKRDYRVETIAGNFAVKEAVSKVLGTGFIGFTLTDIEVLRDHKGKPYIHLYREAKNLAHASQIRDIHVSISHSEHYVVAVAIGEGAM</sequence>
<dbReference type="InterPro" id="IPR037143">
    <property type="entry name" value="4-PPantetheinyl_Trfase_dom_sf"/>
</dbReference>
<dbReference type="GO" id="GO:0006633">
    <property type="term" value="P:fatty acid biosynthetic process"/>
    <property type="evidence" value="ECO:0007669"/>
    <property type="project" value="UniProtKB-UniRule"/>
</dbReference>
<keyword evidence="6 8" id="KW-0443">Lipid metabolism</keyword>
<feature type="domain" description="4'-phosphopantetheinyl transferase" evidence="9">
    <location>
        <begin position="4"/>
        <end position="117"/>
    </location>
</feature>
<evidence type="ECO:0000313" key="11">
    <source>
        <dbReference type="Proteomes" id="UP000683246"/>
    </source>
</evidence>
<protein>
    <recommendedName>
        <fullName evidence="8">Holo-[acyl-carrier-protein] synthase</fullName>
        <shortName evidence="8">Holo-ACP synthase</shortName>
        <ecNumber evidence="8">2.7.8.7</ecNumber>
    </recommendedName>
    <alternativeName>
        <fullName evidence="8">4'-phosphopantetheinyl transferase AcpS</fullName>
    </alternativeName>
</protein>
<evidence type="ECO:0000259" key="9">
    <source>
        <dbReference type="Pfam" id="PF01648"/>
    </source>
</evidence>
<evidence type="ECO:0000256" key="6">
    <source>
        <dbReference type="ARBA" id="ARBA00023098"/>
    </source>
</evidence>
<dbReference type="AlphaFoldDB" id="A0A8J8SGR9"/>
<reference evidence="10" key="1">
    <citation type="submission" date="2020-07" db="EMBL/GenBank/DDBJ databases">
        <title>Vallitalea pronyensis genome.</title>
        <authorList>
            <person name="Postec A."/>
        </authorList>
    </citation>
    <scope>NUCLEOTIDE SEQUENCE</scope>
    <source>
        <strain evidence="10">FatNI3</strain>
    </source>
</reference>
<accession>A0A8J8SGR9</accession>
<comment type="function">
    <text evidence="8">Transfers the 4'-phosphopantetheine moiety from coenzyme A to a Ser of acyl-carrier-protein.</text>
</comment>
<keyword evidence="1 8" id="KW-0444">Lipid biosynthesis</keyword>
<dbReference type="InterPro" id="IPR002582">
    <property type="entry name" value="ACPS"/>
</dbReference>
<dbReference type="InterPro" id="IPR008278">
    <property type="entry name" value="4-PPantetheinyl_Trfase_dom"/>
</dbReference>
<keyword evidence="8" id="KW-0963">Cytoplasm</keyword>
<dbReference type="KEGG" id="vpy:HZI73_11575"/>
<evidence type="ECO:0000256" key="5">
    <source>
        <dbReference type="ARBA" id="ARBA00022842"/>
    </source>
</evidence>
<dbReference type="GO" id="GO:0000287">
    <property type="term" value="F:magnesium ion binding"/>
    <property type="evidence" value="ECO:0007669"/>
    <property type="project" value="UniProtKB-UniRule"/>
</dbReference>
<comment type="cofactor">
    <cofactor evidence="8">
        <name>Mg(2+)</name>
        <dbReference type="ChEBI" id="CHEBI:18420"/>
    </cofactor>
</comment>
<dbReference type="EMBL" id="CP058649">
    <property type="protein sequence ID" value="QUI22886.1"/>
    <property type="molecule type" value="Genomic_DNA"/>
</dbReference>
<proteinExistence type="inferred from homology"/>
<keyword evidence="11" id="KW-1185">Reference proteome</keyword>
<evidence type="ECO:0000256" key="7">
    <source>
        <dbReference type="ARBA" id="ARBA00023160"/>
    </source>
</evidence>
<evidence type="ECO:0000256" key="4">
    <source>
        <dbReference type="ARBA" id="ARBA00022832"/>
    </source>
</evidence>
<dbReference type="NCBIfam" id="TIGR00516">
    <property type="entry name" value="acpS"/>
    <property type="match status" value="1"/>
</dbReference>
<dbReference type="Pfam" id="PF01648">
    <property type="entry name" value="ACPS"/>
    <property type="match status" value="1"/>
</dbReference>
<dbReference type="SUPFAM" id="SSF56214">
    <property type="entry name" value="4'-phosphopantetheinyl transferase"/>
    <property type="match status" value="1"/>
</dbReference>
<dbReference type="InterPro" id="IPR004568">
    <property type="entry name" value="Ppantetheine-prot_Trfase_dom"/>
</dbReference>
<dbReference type="HAMAP" id="MF_00101">
    <property type="entry name" value="AcpS"/>
    <property type="match status" value="1"/>
</dbReference>
<feature type="binding site" evidence="8">
    <location>
        <position position="8"/>
    </location>
    <ligand>
        <name>Mg(2+)</name>
        <dbReference type="ChEBI" id="CHEBI:18420"/>
    </ligand>
</feature>
<dbReference type="GO" id="GO:0005737">
    <property type="term" value="C:cytoplasm"/>
    <property type="evidence" value="ECO:0007669"/>
    <property type="project" value="UniProtKB-SubCell"/>
</dbReference>
<evidence type="ECO:0000313" key="10">
    <source>
        <dbReference type="EMBL" id="QUI22886.1"/>
    </source>
</evidence>
<comment type="subcellular location">
    <subcellularLocation>
        <location evidence="8">Cytoplasm</location>
    </subcellularLocation>
</comment>
<dbReference type="Proteomes" id="UP000683246">
    <property type="component" value="Chromosome"/>
</dbReference>
<evidence type="ECO:0000256" key="2">
    <source>
        <dbReference type="ARBA" id="ARBA00022679"/>
    </source>
</evidence>
<comment type="similarity">
    <text evidence="8">Belongs to the P-Pant transferase superfamily. AcpS family.</text>
</comment>
<name>A0A8J8SGR9_9FIRM</name>
<comment type="catalytic activity">
    <reaction evidence="8">
        <text>apo-[ACP] + CoA = holo-[ACP] + adenosine 3',5'-bisphosphate + H(+)</text>
        <dbReference type="Rhea" id="RHEA:12068"/>
        <dbReference type="Rhea" id="RHEA-COMP:9685"/>
        <dbReference type="Rhea" id="RHEA-COMP:9690"/>
        <dbReference type="ChEBI" id="CHEBI:15378"/>
        <dbReference type="ChEBI" id="CHEBI:29999"/>
        <dbReference type="ChEBI" id="CHEBI:57287"/>
        <dbReference type="ChEBI" id="CHEBI:58343"/>
        <dbReference type="ChEBI" id="CHEBI:64479"/>
        <dbReference type="EC" id="2.7.8.7"/>
    </reaction>
</comment>
<evidence type="ECO:0000256" key="8">
    <source>
        <dbReference type="HAMAP-Rule" id="MF_00101"/>
    </source>
</evidence>
<dbReference type="NCBIfam" id="TIGR00556">
    <property type="entry name" value="pantethn_trn"/>
    <property type="match status" value="1"/>
</dbReference>
<feature type="binding site" evidence="8">
    <location>
        <position position="55"/>
    </location>
    <ligand>
        <name>Mg(2+)</name>
        <dbReference type="ChEBI" id="CHEBI:18420"/>
    </ligand>
</feature>
<dbReference type="GO" id="GO:0008897">
    <property type="term" value="F:holo-[acyl-carrier-protein] synthase activity"/>
    <property type="evidence" value="ECO:0007669"/>
    <property type="project" value="UniProtKB-UniRule"/>
</dbReference>
<keyword evidence="3 8" id="KW-0479">Metal-binding</keyword>
<dbReference type="EC" id="2.7.8.7" evidence="8"/>